<sequence>MTHQLLHNPAIAQALARPLASSVHEQFSLGLGLLDHVVQEAEEECLPVAHLETALANQHERHCEAWHPVVAKDDMPPHQCIPTPYKARRILVPISLL</sequence>
<dbReference type="AlphaFoldDB" id="A0A0A9FP98"/>
<protein>
    <submittedName>
        <fullName evidence="1">Uncharacterized protein</fullName>
    </submittedName>
</protein>
<proteinExistence type="predicted"/>
<accession>A0A0A9FP98</accession>
<reference evidence="1" key="2">
    <citation type="journal article" date="2015" name="Data Brief">
        <title>Shoot transcriptome of the giant reed, Arundo donax.</title>
        <authorList>
            <person name="Barrero R.A."/>
            <person name="Guerrero F.D."/>
            <person name="Moolhuijzen P."/>
            <person name="Goolsby J.A."/>
            <person name="Tidwell J."/>
            <person name="Bellgard S.E."/>
            <person name="Bellgard M.I."/>
        </authorList>
    </citation>
    <scope>NUCLEOTIDE SEQUENCE</scope>
    <source>
        <tissue evidence="1">Shoot tissue taken approximately 20 cm above the soil surface</tissue>
    </source>
</reference>
<organism evidence="1">
    <name type="scientific">Arundo donax</name>
    <name type="common">Giant reed</name>
    <name type="synonym">Donax arundinaceus</name>
    <dbReference type="NCBI Taxonomy" id="35708"/>
    <lineage>
        <taxon>Eukaryota</taxon>
        <taxon>Viridiplantae</taxon>
        <taxon>Streptophyta</taxon>
        <taxon>Embryophyta</taxon>
        <taxon>Tracheophyta</taxon>
        <taxon>Spermatophyta</taxon>
        <taxon>Magnoliopsida</taxon>
        <taxon>Liliopsida</taxon>
        <taxon>Poales</taxon>
        <taxon>Poaceae</taxon>
        <taxon>PACMAD clade</taxon>
        <taxon>Arundinoideae</taxon>
        <taxon>Arundineae</taxon>
        <taxon>Arundo</taxon>
    </lineage>
</organism>
<dbReference type="EMBL" id="GBRH01183784">
    <property type="protein sequence ID" value="JAE14112.1"/>
    <property type="molecule type" value="Transcribed_RNA"/>
</dbReference>
<evidence type="ECO:0000313" key="1">
    <source>
        <dbReference type="EMBL" id="JAE14112.1"/>
    </source>
</evidence>
<name>A0A0A9FP98_ARUDO</name>
<reference evidence="1" key="1">
    <citation type="submission" date="2014-09" db="EMBL/GenBank/DDBJ databases">
        <authorList>
            <person name="Magalhaes I.L.F."/>
            <person name="Oliveira U."/>
            <person name="Santos F.R."/>
            <person name="Vidigal T.H.D.A."/>
            <person name="Brescovit A.D."/>
            <person name="Santos A.J."/>
        </authorList>
    </citation>
    <scope>NUCLEOTIDE SEQUENCE</scope>
    <source>
        <tissue evidence="1">Shoot tissue taken approximately 20 cm above the soil surface</tissue>
    </source>
</reference>